<dbReference type="PANTHER" id="PTHR31793:SF24">
    <property type="entry name" value="LONG-CHAIN ACYL-COA THIOESTERASE FADM"/>
    <property type="match status" value="1"/>
</dbReference>
<evidence type="ECO:0000313" key="1">
    <source>
        <dbReference type="EMBL" id="SNX96801.1"/>
    </source>
</evidence>
<proteinExistence type="predicted"/>
<evidence type="ECO:0000313" key="2">
    <source>
        <dbReference type="Proteomes" id="UP000219514"/>
    </source>
</evidence>
<dbReference type="PANTHER" id="PTHR31793">
    <property type="entry name" value="4-HYDROXYBENZOYL-COA THIOESTERASE FAMILY MEMBER"/>
    <property type="match status" value="1"/>
</dbReference>
<dbReference type="CDD" id="cd00586">
    <property type="entry name" value="4HBT"/>
    <property type="match status" value="1"/>
</dbReference>
<dbReference type="Pfam" id="PF13279">
    <property type="entry name" value="4HBT_2"/>
    <property type="match status" value="1"/>
</dbReference>
<organism evidence="1 2">
    <name type="scientific">Geodermatophilus sabuli</name>
    <dbReference type="NCBI Taxonomy" id="1564158"/>
    <lineage>
        <taxon>Bacteria</taxon>
        <taxon>Bacillati</taxon>
        <taxon>Actinomycetota</taxon>
        <taxon>Actinomycetes</taxon>
        <taxon>Geodermatophilales</taxon>
        <taxon>Geodermatophilaceae</taxon>
        <taxon>Geodermatophilus</taxon>
    </lineage>
</organism>
<protein>
    <submittedName>
        <fullName evidence="1">Acyl-CoA thioester hydrolase</fullName>
    </submittedName>
</protein>
<dbReference type="SUPFAM" id="SSF54637">
    <property type="entry name" value="Thioesterase/thiol ester dehydrase-isomerase"/>
    <property type="match status" value="1"/>
</dbReference>
<keyword evidence="1" id="KW-0378">Hydrolase</keyword>
<accession>A0A285EFI8</accession>
<dbReference type="Proteomes" id="UP000219514">
    <property type="component" value="Unassembled WGS sequence"/>
</dbReference>
<reference evidence="1 2" key="1">
    <citation type="submission" date="2017-09" db="EMBL/GenBank/DDBJ databases">
        <authorList>
            <person name="Ehlers B."/>
            <person name="Leendertz F.H."/>
        </authorList>
    </citation>
    <scope>NUCLEOTIDE SEQUENCE [LARGE SCALE GENOMIC DNA]</scope>
    <source>
        <strain evidence="1 2">DSM 46844</strain>
    </source>
</reference>
<dbReference type="Gene3D" id="3.10.129.10">
    <property type="entry name" value="Hotdog Thioesterase"/>
    <property type="match status" value="1"/>
</dbReference>
<gene>
    <name evidence="1" type="ORF">SAMN06893097_105140</name>
</gene>
<dbReference type="GO" id="GO:0047617">
    <property type="term" value="F:fatty acyl-CoA hydrolase activity"/>
    <property type="evidence" value="ECO:0007669"/>
    <property type="project" value="TreeGrafter"/>
</dbReference>
<dbReference type="InterPro" id="IPR050563">
    <property type="entry name" value="4-hydroxybenzoyl-CoA_TE"/>
</dbReference>
<name>A0A285EFI8_9ACTN</name>
<keyword evidence="2" id="KW-1185">Reference proteome</keyword>
<sequence length="133" mass="14707">MTARWSAPVRYVECDQQGVVFNAHYLTWADEASNAWWAAAGLSWEELTERSVDPLVKASTLEWSSSARWGDTVTVDAETETVGRTSATARFTVRVGERVCCVVRTTYVCVTDGAPAPWPDDVRERLVGQQPPG</sequence>
<dbReference type="AlphaFoldDB" id="A0A285EFI8"/>
<dbReference type="EMBL" id="OBDO01000005">
    <property type="protein sequence ID" value="SNX96801.1"/>
    <property type="molecule type" value="Genomic_DNA"/>
</dbReference>
<dbReference type="InterPro" id="IPR029069">
    <property type="entry name" value="HotDog_dom_sf"/>
</dbReference>
<dbReference type="RefSeq" id="WP_097206800.1">
    <property type="nucleotide sequence ID" value="NZ_JACHXB010000001.1"/>
</dbReference>
<dbReference type="OrthoDB" id="9799036at2"/>